<evidence type="ECO:0000259" key="1">
    <source>
        <dbReference type="PROSITE" id="PS50835"/>
    </source>
</evidence>
<proteinExistence type="predicted"/>
<dbReference type="Pfam" id="PF24684">
    <property type="entry name" value="Vgb_lyase"/>
    <property type="match status" value="1"/>
</dbReference>
<feature type="domain" description="Ig-like" evidence="1">
    <location>
        <begin position="752"/>
        <end position="904"/>
    </location>
</feature>
<dbReference type="Gene3D" id="2.60.40.10">
    <property type="entry name" value="Immunoglobulins"/>
    <property type="match status" value="11"/>
</dbReference>
<sequence>MVCTGFGLTSVTGSAQAAVGALSTYTTGITAGGHPYGIVSGPDGNLWFTENAGNRVGRITPSGVISEFSTGISAGAALTGIALGADGNLWFTENSGNRIGRITPAGVVTEFATGITSGGNPFSIAAGPDGNMWFTESGRTRIGRITPAGVVTEFRTGLSSSAYGITAGPDGNLWFTENSGSRVGKITTAGVITEYSSGITSSSGPTRITSGADGNLWFSETTGNRIGRITTAGVVTQYTIPTSGSRPNAIAAGSDGLIWFAEDSGNKVATVSTTGVFTEYAGAGGSPAYNGMVAGPDGRMWFTETNGDKVVAVLTNVPSAPTLSTLPVSPTNLASASITLTGVLGATFTCSVDNSTFTACTSAWNPYSSPWNLSTTDGAKTVYVKQVTSYGTSAATNTSWTLDRTAPAAPTLSGSPLSPTASSSASFILSGEVGASFTCSVDGGAYSACTSPKALTGLADGAHSFAVKQTDQAGNASAAATASWTVDTTAPAAPVLSGAPAGRTNSTSASISFSGEASASFSCSVDGGAYSACSSPKALSALADGAHSLAVKQTDQAGNTSVAATASWTVDTAAPTAPVLSGAPVGITNSTSATIAFSGEASASFTCSVDGGAYSACSSPKALSALADGAHSLAVKQTDQAGNASVAATVSWTVDTTAPTAPVLSGAPAARTNSTSASISFSGEASASFTCSVDGGAYSACSSPKALTGLADGAHSLAVKQTDQAGNTSVAGTVSWTVDTSVPSAPVLSGAPSAFTNSTSASIAFSGEASASFSCSVDGGSYSDCGDSPVTLSGLTEGEHSVSVKQTDLAGNESEQATVNWAVDTIAPESGDLVPTSPSPSESTTLTWTISFSEPVVDPTPAAFTVGGTSTGWSVDSVNGSGSGPYTVTVSAGPDSFEGTVSLTLTKGTVRDRAGNLGPTKADVVGGDLTFSPPASLMPSRTRMEFGQVPLNSRASKADLGADDQVVKITNVGRRAVGLAASTVSGDFHPVSSSCAAARLAPREACEVTVRFIPTRAGSRAGLVTVGIEDNSGPPLKVELAGDGVTPSLAQPSPDSTEVAPTYNEKMVLAWKSTPAGWWGAAKDLVLKNHSAAPVTVEKISRLAGTFLFDAASCAGRTLGPDESCALRIRPFAERTAPFTGAFGIAWTDASGTWATTANFSDTPGAPPVTSDLASDASYTFNPTPAGSRSPAKDITFENVSDGPVQLGSVTVMEDGFRVLSESCSGVTLAQTGDKCKVTVVAAPSAGGSDQLASRLRIGRVGPDGVDNLDVKLAGTRTPEAAAASPSTVDLGRTAIGHWSPSQRVEITNRSSNPFTVRTALAVGSRFRLTSDACSGKELLPGATCLLGVSGSPTGSDATNSALRVYYGNGVKEKDFFLPINLAVTGTEETLTLSATPDFGSFPVGGFAIVGFGVDRAFRVDNNTGATVNGIVAALRYKRHFVIASNGCSGALPDRTSCEIRIRFAPSAVGRVVDQLTLSYDGPDPSLIRPLEGVGANGAVTKPAFPTAYAGQSSELRRITVTNTLDHDVTVGGPALSPKGSGFVVAQNGCSKSVAPGESCDILLRAFSPALAHSATSLSIAFDAGLIEVPVTAVFKTLVKGLPVADSGAVDFPVTAVRERSAVSTVTVTNRTGKARRFNAPVATAGFVVVATTCGHTSLAPGATCKVQVRAEPKAAGILMGTLLIRTTDTAPYKVTVPLSVIATG</sequence>
<evidence type="ECO:0000313" key="2">
    <source>
        <dbReference type="EMBL" id="CAB4876215.1"/>
    </source>
</evidence>
<name>A0A6J7E4K7_9ZZZZ</name>
<dbReference type="PROSITE" id="PS50835">
    <property type="entry name" value="IG_LIKE"/>
    <property type="match status" value="3"/>
</dbReference>
<dbReference type="SUPFAM" id="SSF63825">
    <property type="entry name" value="YWTD domain"/>
    <property type="match status" value="1"/>
</dbReference>
<dbReference type="PANTHER" id="PTHR34677:SF3">
    <property type="entry name" value="BACTERIAL IG-LIKE DOMAIN-CONTAINING PROTEIN"/>
    <property type="match status" value="1"/>
</dbReference>
<feature type="domain" description="Ig-like" evidence="1">
    <location>
        <begin position="578"/>
        <end position="708"/>
    </location>
</feature>
<dbReference type="PANTHER" id="PTHR34677">
    <property type="match status" value="1"/>
</dbReference>
<accession>A0A6J7E4K7</accession>
<dbReference type="NCBIfam" id="NF012200">
    <property type="entry name" value="choice_anch_D"/>
    <property type="match status" value="2"/>
</dbReference>
<protein>
    <submittedName>
        <fullName evidence="2">Unannotated protein</fullName>
    </submittedName>
</protein>
<dbReference type="Gene3D" id="2.130.10.10">
    <property type="entry name" value="YVTN repeat-like/Quinoprotein amine dehydrogenase"/>
    <property type="match status" value="2"/>
</dbReference>
<gene>
    <name evidence="2" type="ORF">UFOPK3444_01032</name>
</gene>
<dbReference type="EMBL" id="CAFBLU010000015">
    <property type="protein sequence ID" value="CAB4876215.1"/>
    <property type="molecule type" value="Genomic_DNA"/>
</dbReference>
<feature type="domain" description="Ig-like" evidence="1">
    <location>
        <begin position="410"/>
        <end position="540"/>
    </location>
</feature>
<organism evidence="2">
    <name type="scientific">freshwater metagenome</name>
    <dbReference type="NCBI Taxonomy" id="449393"/>
    <lineage>
        <taxon>unclassified sequences</taxon>
        <taxon>metagenomes</taxon>
        <taxon>ecological metagenomes</taxon>
    </lineage>
</organism>
<dbReference type="SUPFAM" id="SSF63829">
    <property type="entry name" value="Calcium-dependent phosphotriesterase"/>
    <property type="match status" value="1"/>
</dbReference>
<dbReference type="InterPro" id="IPR015943">
    <property type="entry name" value="WD40/YVTN_repeat-like_dom_sf"/>
</dbReference>
<dbReference type="InterPro" id="IPR013783">
    <property type="entry name" value="Ig-like_fold"/>
</dbReference>
<reference evidence="2" key="1">
    <citation type="submission" date="2020-05" db="EMBL/GenBank/DDBJ databases">
        <authorList>
            <person name="Chiriac C."/>
            <person name="Salcher M."/>
            <person name="Ghai R."/>
            <person name="Kavagutti S V."/>
        </authorList>
    </citation>
    <scope>NUCLEOTIDE SEQUENCE</scope>
</reference>
<dbReference type="InterPro" id="IPR007110">
    <property type="entry name" value="Ig-like_dom"/>
</dbReference>